<dbReference type="Pfam" id="PF09735">
    <property type="entry name" value="Nckap1"/>
    <property type="match status" value="1"/>
</dbReference>
<accession>A0ABV0SBE3</accession>
<proteinExistence type="predicted"/>
<dbReference type="PANTHER" id="PTHR12093:SF9">
    <property type="entry name" value="NCK-ASSOCIATED PROTEIN 1-LIKE"/>
    <property type="match status" value="1"/>
</dbReference>
<evidence type="ECO:0000313" key="1">
    <source>
        <dbReference type="EMBL" id="MEQ2217877.1"/>
    </source>
</evidence>
<reference evidence="1 2" key="1">
    <citation type="submission" date="2021-06" db="EMBL/GenBank/DDBJ databases">
        <authorList>
            <person name="Palmer J.M."/>
        </authorList>
    </citation>
    <scope>NUCLEOTIDE SEQUENCE [LARGE SCALE GENOMIC DNA]</scope>
    <source>
        <strain evidence="1 2">XC_2019</strain>
        <tissue evidence="1">Muscle</tissue>
    </source>
</reference>
<keyword evidence="2" id="KW-1185">Reference proteome</keyword>
<dbReference type="PANTHER" id="PTHR12093">
    <property type="entry name" value="NCK-ASSOCIATED PROTEIN 1"/>
    <property type="match status" value="1"/>
</dbReference>
<organism evidence="1 2">
    <name type="scientific">Xenoophorus captivus</name>
    <dbReference type="NCBI Taxonomy" id="1517983"/>
    <lineage>
        <taxon>Eukaryota</taxon>
        <taxon>Metazoa</taxon>
        <taxon>Chordata</taxon>
        <taxon>Craniata</taxon>
        <taxon>Vertebrata</taxon>
        <taxon>Euteleostomi</taxon>
        <taxon>Actinopterygii</taxon>
        <taxon>Neopterygii</taxon>
        <taxon>Teleostei</taxon>
        <taxon>Neoteleostei</taxon>
        <taxon>Acanthomorphata</taxon>
        <taxon>Ovalentaria</taxon>
        <taxon>Atherinomorphae</taxon>
        <taxon>Cyprinodontiformes</taxon>
        <taxon>Goodeidae</taxon>
        <taxon>Xenoophorus</taxon>
    </lineage>
</organism>
<protein>
    <submittedName>
        <fullName evidence="1">Uncharacterized protein</fullName>
    </submittedName>
</protein>
<gene>
    <name evidence="1" type="ORF">XENOCAPTIV_025216</name>
</gene>
<dbReference type="Proteomes" id="UP001434883">
    <property type="component" value="Unassembled WGS sequence"/>
</dbReference>
<dbReference type="EMBL" id="JAHRIN010076224">
    <property type="protein sequence ID" value="MEQ2217877.1"/>
    <property type="molecule type" value="Genomic_DNA"/>
</dbReference>
<dbReference type="InterPro" id="IPR019137">
    <property type="entry name" value="Nck-associated_protein-1"/>
</dbReference>
<sequence>MTNYNQTTQEITRPSDLLAGIRSYTASMHSLSSYINVDVTRLVKSVLLQQTQPLDSHGGLTLVLSRSKAFFCLFMICFLRLRYLEAVLRQASSSLIVHCPTMQCFVSQSTDNELSFRAEEFSDVSGQPQNFCD</sequence>
<evidence type="ECO:0000313" key="2">
    <source>
        <dbReference type="Proteomes" id="UP001434883"/>
    </source>
</evidence>
<comment type="caution">
    <text evidence="1">The sequence shown here is derived from an EMBL/GenBank/DDBJ whole genome shotgun (WGS) entry which is preliminary data.</text>
</comment>
<name>A0ABV0SBE3_9TELE</name>